<dbReference type="Proteomes" id="UP001055712">
    <property type="component" value="Unassembled WGS sequence"/>
</dbReference>
<dbReference type="AlphaFoldDB" id="A0A9D4Z3J4"/>
<organism evidence="3 4">
    <name type="scientific">Chlorella vulgaris</name>
    <name type="common">Green alga</name>
    <dbReference type="NCBI Taxonomy" id="3077"/>
    <lineage>
        <taxon>Eukaryota</taxon>
        <taxon>Viridiplantae</taxon>
        <taxon>Chlorophyta</taxon>
        <taxon>core chlorophytes</taxon>
        <taxon>Trebouxiophyceae</taxon>
        <taxon>Chlorellales</taxon>
        <taxon>Chlorellaceae</taxon>
        <taxon>Chlorella clade</taxon>
        <taxon>Chlorella</taxon>
    </lineage>
</organism>
<accession>A0A9D4Z3J4</accession>
<dbReference type="InterPro" id="IPR033379">
    <property type="entry name" value="Acid_Pase_AS"/>
</dbReference>
<evidence type="ECO:0000256" key="2">
    <source>
        <dbReference type="SAM" id="MobiDB-lite"/>
    </source>
</evidence>
<dbReference type="CDD" id="cd07061">
    <property type="entry name" value="HP_HAP_like"/>
    <property type="match status" value="1"/>
</dbReference>
<dbReference type="Gene3D" id="3.40.50.1240">
    <property type="entry name" value="Phosphoglycerate mutase-like"/>
    <property type="match status" value="1"/>
</dbReference>
<dbReference type="PROSITE" id="PS00616">
    <property type="entry name" value="HIS_ACID_PHOSPHAT_1"/>
    <property type="match status" value="1"/>
</dbReference>
<comment type="similarity">
    <text evidence="1">Belongs to the histidine acid phosphatase family.</text>
</comment>
<dbReference type="InterPro" id="IPR029033">
    <property type="entry name" value="His_PPase_superfam"/>
</dbReference>
<feature type="region of interest" description="Disordered" evidence="2">
    <location>
        <begin position="447"/>
        <end position="488"/>
    </location>
</feature>
<evidence type="ECO:0000313" key="4">
    <source>
        <dbReference type="Proteomes" id="UP001055712"/>
    </source>
</evidence>
<proteinExistence type="inferred from homology"/>
<dbReference type="InterPro" id="IPR050645">
    <property type="entry name" value="Histidine_acid_phosphatase"/>
</dbReference>
<dbReference type="Pfam" id="PF00328">
    <property type="entry name" value="His_Phos_2"/>
    <property type="match status" value="1"/>
</dbReference>
<dbReference type="SUPFAM" id="SSF53254">
    <property type="entry name" value="Phosphoglycerate mutase-like"/>
    <property type="match status" value="1"/>
</dbReference>
<protein>
    <recommendedName>
        <fullName evidence="5">Lysophosphatidic acid phosphatase type 6</fullName>
    </recommendedName>
</protein>
<evidence type="ECO:0000256" key="1">
    <source>
        <dbReference type="ARBA" id="ARBA00005375"/>
    </source>
</evidence>
<reference evidence="3" key="2">
    <citation type="submission" date="2020-11" db="EMBL/GenBank/DDBJ databases">
        <authorList>
            <person name="Cecchin M."/>
            <person name="Marcolungo L."/>
            <person name="Rossato M."/>
            <person name="Girolomoni L."/>
            <person name="Cosentino E."/>
            <person name="Cuine S."/>
            <person name="Li-Beisson Y."/>
            <person name="Delledonne M."/>
            <person name="Ballottari M."/>
        </authorList>
    </citation>
    <scope>NUCLEOTIDE SEQUENCE</scope>
    <source>
        <strain evidence="3">211/11P</strain>
        <tissue evidence="3">Whole cell</tissue>
    </source>
</reference>
<keyword evidence="4" id="KW-1185">Reference proteome</keyword>
<dbReference type="PANTHER" id="PTHR11567:SF207">
    <property type="entry name" value="LYSOPHOSPHATIDIC ACID PHOSPHATASE TYPE 6"/>
    <property type="match status" value="1"/>
</dbReference>
<dbReference type="GO" id="GO:0016791">
    <property type="term" value="F:phosphatase activity"/>
    <property type="evidence" value="ECO:0007669"/>
    <property type="project" value="TreeGrafter"/>
</dbReference>
<evidence type="ECO:0000313" key="3">
    <source>
        <dbReference type="EMBL" id="KAI3438941.1"/>
    </source>
</evidence>
<evidence type="ECO:0008006" key="5">
    <source>
        <dbReference type="Google" id="ProtNLM"/>
    </source>
</evidence>
<name>A0A9D4Z3J4_CHLVU</name>
<dbReference type="PANTHER" id="PTHR11567">
    <property type="entry name" value="ACID PHOSPHATASE-RELATED"/>
    <property type="match status" value="1"/>
</dbReference>
<dbReference type="OrthoDB" id="10257284at2759"/>
<gene>
    <name evidence="3" type="ORF">D9Q98_001355</name>
</gene>
<dbReference type="EMBL" id="SIDB01000001">
    <property type="protein sequence ID" value="KAI3438941.1"/>
    <property type="molecule type" value="Genomic_DNA"/>
</dbReference>
<dbReference type="PROSITE" id="PS00778">
    <property type="entry name" value="HIS_ACID_PHOSPHAT_2"/>
    <property type="match status" value="1"/>
</dbReference>
<sequence length="488" mass="53670">MAARVAAARAARRHLAASAIGFGTAVAIAKAFMVPQEGAELDVVEGDQKRELKLVQVVFRHGARTPLGQKYWPELGPKWDVCGTAHELVPIVVTTEDGQPRPPNPDDVKQIEQRYEGGCSRGELTLVGQQQALDFGRWLRWRYALVHGLLPETHSEGVVTSRTTNYSRTVATLQGVLSGLFPGTTVPIPVHTASEIDEILYTNVRSCRKLHQLMQTLNREQREALERGADPHIEAVQQRVRAALGLPDDHRVSFVDLHDAMTSMQTHGKPIPEGMRDKQLLADIDRLATARFMHVIAPHPDTGKTQEMLRLGMGVLLEVMVRRMEAAAARGGGGSGEVGDAAAASKMFLYSGHDSSLMPLLAALGKHVVDWPPYLSNLALELWQQPNGQHFVKVLYNKEELPLTELCGSATCELQTFKEKVIGPYLLTKEQHQQECLLHFLHDQPAGQHTETEEVQAGSSFQEAAPEGRSSQRSSGEAAQAKVAKYRA</sequence>
<reference evidence="3" key="1">
    <citation type="journal article" date="2019" name="Plant J.">
        <title>Chlorella vulgaris genome assembly and annotation reveals the molecular basis for metabolic acclimation to high light conditions.</title>
        <authorList>
            <person name="Cecchin M."/>
            <person name="Marcolungo L."/>
            <person name="Rossato M."/>
            <person name="Girolomoni L."/>
            <person name="Cosentino E."/>
            <person name="Cuine S."/>
            <person name="Li-Beisson Y."/>
            <person name="Delledonne M."/>
            <person name="Ballottari M."/>
        </authorList>
    </citation>
    <scope>NUCLEOTIDE SEQUENCE</scope>
    <source>
        <strain evidence="3">211/11P</strain>
    </source>
</reference>
<dbReference type="InterPro" id="IPR000560">
    <property type="entry name" value="His_Pase_clade-2"/>
</dbReference>
<comment type="caution">
    <text evidence="3">The sequence shown here is derived from an EMBL/GenBank/DDBJ whole genome shotgun (WGS) entry which is preliminary data.</text>
</comment>